<dbReference type="EMBL" id="MU032344">
    <property type="protein sequence ID" value="KAF3770004.1"/>
    <property type="molecule type" value="Genomic_DNA"/>
</dbReference>
<keyword evidence="3" id="KW-1185">Reference proteome</keyword>
<evidence type="ECO:0000313" key="2">
    <source>
        <dbReference type="EMBL" id="KAF3770004.1"/>
    </source>
</evidence>
<protein>
    <submittedName>
        <fullName evidence="2">Uncharacterized protein</fullName>
    </submittedName>
</protein>
<feature type="region of interest" description="Disordered" evidence="1">
    <location>
        <begin position="88"/>
        <end position="129"/>
    </location>
</feature>
<gene>
    <name evidence="2" type="ORF">M406DRAFT_325479</name>
</gene>
<comment type="caution">
    <text evidence="2">The sequence shown here is derived from an EMBL/GenBank/DDBJ whole genome shotgun (WGS) entry which is preliminary data.</text>
</comment>
<name>A0A9P4YAG4_CRYP1</name>
<feature type="region of interest" description="Disordered" evidence="1">
    <location>
        <begin position="1"/>
        <end position="44"/>
    </location>
</feature>
<dbReference type="Proteomes" id="UP000803844">
    <property type="component" value="Unassembled WGS sequence"/>
</dbReference>
<feature type="compositionally biased region" description="Basic residues" evidence="1">
    <location>
        <begin position="89"/>
        <end position="101"/>
    </location>
</feature>
<evidence type="ECO:0000256" key="1">
    <source>
        <dbReference type="SAM" id="MobiDB-lite"/>
    </source>
</evidence>
<reference evidence="2" key="1">
    <citation type="journal article" date="2020" name="Phytopathology">
        <title>Genome sequence of the chestnut blight fungus Cryphonectria parasitica EP155: A fundamental resource for an archetypical invasive plant pathogen.</title>
        <authorList>
            <person name="Crouch J.A."/>
            <person name="Dawe A."/>
            <person name="Aerts A."/>
            <person name="Barry K."/>
            <person name="Churchill A.C.L."/>
            <person name="Grimwood J."/>
            <person name="Hillman B."/>
            <person name="Milgroom M.G."/>
            <person name="Pangilinan J."/>
            <person name="Smith M."/>
            <person name="Salamov A."/>
            <person name="Schmutz J."/>
            <person name="Yadav J."/>
            <person name="Grigoriev I.V."/>
            <person name="Nuss D."/>
        </authorList>
    </citation>
    <scope>NUCLEOTIDE SEQUENCE</scope>
    <source>
        <strain evidence="2">EP155</strain>
    </source>
</reference>
<dbReference type="AlphaFoldDB" id="A0A9P4YAG4"/>
<evidence type="ECO:0000313" key="3">
    <source>
        <dbReference type="Proteomes" id="UP000803844"/>
    </source>
</evidence>
<organism evidence="2 3">
    <name type="scientific">Cryphonectria parasitica (strain ATCC 38755 / EP155)</name>
    <dbReference type="NCBI Taxonomy" id="660469"/>
    <lineage>
        <taxon>Eukaryota</taxon>
        <taxon>Fungi</taxon>
        <taxon>Dikarya</taxon>
        <taxon>Ascomycota</taxon>
        <taxon>Pezizomycotina</taxon>
        <taxon>Sordariomycetes</taxon>
        <taxon>Sordariomycetidae</taxon>
        <taxon>Diaporthales</taxon>
        <taxon>Cryphonectriaceae</taxon>
        <taxon>Cryphonectria-Endothia species complex</taxon>
        <taxon>Cryphonectria</taxon>
    </lineage>
</organism>
<accession>A0A9P4YAG4</accession>
<proteinExistence type="predicted"/>
<dbReference type="RefSeq" id="XP_040780965.1">
    <property type="nucleotide sequence ID" value="XM_040919985.1"/>
</dbReference>
<sequence>MAAAATRRGSVKRGSDKEWGGSESVNHRAAAREGPGIDCGVRNSPKGGGCLVHDLSGVGKHTKAARARERGVFERRRKRDMERHVAKLVGKRKGQARRGPKISKALSSLEVAKLRTQHPVLAHTTPTAS</sequence>
<dbReference type="GeneID" id="63837114"/>